<dbReference type="GO" id="GO:0000978">
    <property type="term" value="F:RNA polymerase II cis-regulatory region sequence-specific DNA binding"/>
    <property type="evidence" value="ECO:0007669"/>
    <property type="project" value="UniProtKB-ARBA"/>
</dbReference>
<protein>
    <recommendedName>
        <fullName evidence="8">Fork-head domain-containing protein</fullName>
    </recommendedName>
</protein>
<keyword evidence="2" id="KW-0805">Transcription regulation</keyword>
<evidence type="ECO:0000256" key="5">
    <source>
        <dbReference type="ARBA" id="ARBA00023242"/>
    </source>
</evidence>
<feature type="compositionally biased region" description="Polar residues" evidence="7">
    <location>
        <begin position="420"/>
        <end position="440"/>
    </location>
</feature>
<dbReference type="AlphaFoldDB" id="A0A9P4JCR5"/>
<dbReference type="PRINTS" id="PR00053">
    <property type="entry name" value="FORKHEAD"/>
</dbReference>
<gene>
    <name evidence="9" type="ORF">K461DRAFT_264999</name>
</gene>
<evidence type="ECO:0000313" key="9">
    <source>
        <dbReference type="EMBL" id="KAF2158225.1"/>
    </source>
</evidence>
<dbReference type="Pfam" id="PF00250">
    <property type="entry name" value="Forkhead"/>
    <property type="match status" value="1"/>
</dbReference>
<dbReference type="PANTHER" id="PTHR45881">
    <property type="entry name" value="CHECKPOINT SUPPRESSOR 1-LIKE, ISOFORM A-RELATED"/>
    <property type="match status" value="1"/>
</dbReference>
<feature type="region of interest" description="Disordered" evidence="7">
    <location>
        <begin position="44"/>
        <end position="72"/>
    </location>
</feature>
<dbReference type="InterPro" id="IPR036390">
    <property type="entry name" value="WH_DNA-bd_sf"/>
</dbReference>
<feature type="domain" description="Fork-head" evidence="8">
    <location>
        <begin position="203"/>
        <end position="298"/>
    </location>
</feature>
<reference evidence="9" key="1">
    <citation type="journal article" date="2020" name="Stud. Mycol.">
        <title>101 Dothideomycetes genomes: a test case for predicting lifestyles and emergence of pathogens.</title>
        <authorList>
            <person name="Haridas S."/>
            <person name="Albert R."/>
            <person name="Binder M."/>
            <person name="Bloem J."/>
            <person name="Labutti K."/>
            <person name="Salamov A."/>
            <person name="Andreopoulos B."/>
            <person name="Baker S."/>
            <person name="Barry K."/>
            <person name="Bills G."/>
            <person name="Bluhm B."/>
            <person name="Cannon C."/>
            <person name="Castanera R."/>
            <person name="Culley D."/>
            <person name="Daum C."/>
            <person name="Ezra D."/>
            <person name="Gonzalez J."/>
            <person name="Henrissat B."/>
            <person name="Kuo A."/>
            <person name="Liang C."/>
            <person name="Lipzen A."/>
            <person name="Lutzoni F."/>
            <person name="Magnuson J."/>
            <person name="Mondo S."/>
            <person name="Nolan M."/>
            <person name="Ohm R."/>
            <person name="Pangilinan J."/>
            <person name="Park H.-J."/>
            <person name="Ramirez L."/>
            <person name="Alfaro M."/>
            <person name="Sun H."/>
            <person name="Tritt A."/>
            <person name="Yoshinaga Y."/>
            <person name="Zwiers L.-H."/>
            <person name="Turgeon B."/>
            <person name="Goodwin S."/>
            <person name="Spatafora J."/>
            <person name="Crous P."/>
            <person name="Grigoriev I."/>
        </authorList>
    </citation>
    <scope>NUCLEOTIDE SEQUENCE</scope>
    <source>
        <strain evidence="9">CBS 260.36</strain>
    </source>
</reference>
<evidence type="ECO:0000256" key="1">
    <source>
        <dbReference type="ARBA" id="ARBA00004123"/>
    </source>
</evidence>
<dbReference type="SUPFAM" id="SSF46785">
    <property type="entry name" value="Winged helix' DNA-binding domain"/>
    <property type="match status" value="1"/>
</dbReference>
<evidence type="ECO:0000256" key="2">
    <source>
        <dbReference type="ARBA" id="ARBA00023015"/>
    </source>
</evidence>
<feature type="compositionally biased region" description="Basic and acidic residues" evidence="7">
    <location>
        <begin position="336"/>
        <end position="350"/>
    </location>
</feature>
<feature type="region of interest" description="Disordered" evidence="7">
    <location>
        <begin position="335"/>
        <end position="488"/>
    </location>
</feature>
<evidence type="ECO:0000256" key="4">
    <source>
        <dbReference type="ARBA" id="ARBA00023163"/>
    </source>
</evidence>
<keyword evidence="4" id="KW-0804">Transcription</keyword>
<organism evidence="9 10">
    <name type="scientific">Myriangium duriaei CBS 260.36</name>
    <dbReference type="NCBI Taxonomy" id="1168546"/>
    <lineage>
        <taxon>Eukaryota</taxon>
        <taxon>Fungi</taxon>
        <taxon>Dikarya</taxon>
        <taxon>Ascomycota</taxon>
        <taxon>Pezizomycotina</taxon>
        <taxon>Dothideomycetes</taxon>
        <taxon>Dothideomycetidae</taxon>
        <taxon>Myriangiales</taxon>
        <taxon>Myriangiaceae</taxon>
        <taxon>Myriangium</taxon>
    </lineage>
</organism>
<dbReference type="InterPro" id="IPR001766">
    <property type="entry name" value="Fork_head_dom"/>
</dbReference>
<dbReference type="GO" id="GO:0001228">
    <property type="term" value="F:DNA-binding transcription activator activity, RNA polymerase II-specific"/>
    <property type="evidence" value="ECO:0007669"/>
    <property type="project" value="UniProtKB-ARBA"/>
</dbReference>
<feature type="DNA-binding region" description="Fork-head" evidence="6">
    <location>
        <begin position="203"/>
        <end position="298"/>
    </location>
</feature>
<keyword evidence="5 6" id="KW-0539">Nucleus</keyword>
<feature type="region of interest" description="Disordered" evidence="7">
    <location>
        <begin position="161"/>
        <end position="201"/>
    </location>
</feature>
<dbReference type="Proteomes" id="UP000799439">
    <property type="component" value="Unassembled WGS sequence"/>
</dbReference>
<dbReference type="OrthoDB" id="5954824at2759"/>
<dbReference type="FunFam" id="1.10.10.10:FF:000260">
    <property type="entry name" value="Forkhead transcription factor (Sep1)"/>
    <property type="match status" value="1"/>
</dbReference>
<comment type="caution">
    <text evidence="9">The sequence shown here is derived from an EMBL/GenBank/DDBJ whole genome shotgun (WGS) entry which is preliminary data.</text>
</comment>
<keyword evidence="3 6" id="KW-0238">DNA-binding</keyword>
<comment type="subcellular location">
    <subcellularLocation>
        <location evidence="1 6">Nucleus</location>
    </subcellularLocation>
</comment>
<evidence type="ECO:0000256" key="7">
    <source>
        <dbReference type="SAM" id="MobiDB-lite"/>
    </source>
</evidence>
<dbReference type="SMART" id="SM00339">
    <property type="entry name" value="FH"/>
    <property type="match status" value="1"/>
</dbReference>
<feature type="compositionally biased region" description="Low complexity" evidence="7">
    <location>
        <begin position="44"/>
        <end position="58"/>
    </location>
</feature>
<dbReference type="PANTHER" id="PTHR45881:SF1">
    <property type="entry name" value="FORK HEAD PROTEIN HOMOLOG 2"/>
    <property type="match status" value="1"/>
</dbReference>
<dbReference type="PROSITE" id="PS50039">
    <property type="entry name" value="FORK_HEAD_3"/>
    <property type="match status" value="1"/>
</dbReference>
<dbReference type="EMBL" id="ML996081">
    <property type="protein sequence ID" value="KAF2158225.1"/>
    <property type="molecule type" value="Genomic_DNA"/>
</dbReference>
<dbReference type="PROSITE" id="PS00658">
    <property type="entry name" value="FORK_HEAD_2"/>
    <property type="match status" value="1"/>
</dbReference>
<evidence type="ECO:0000259" key="8">
    <source>
        <dbReference type="PROSITE" id="PS50039"/>
    </source>
</evidence>
<name>A0A9P4JCR5_9PEZI</name>
<evidence type="ECO:0000313" key="10">
    <source>
        <dbReference type="Proteomes" id="UP000799439"/>
    </source>
</evidence>
<feature type="region of interest" description="Disordered" evidence="7">
    <location>
        <begin position="768"/>
        <end position="793"/>
    </location>
</feature>
<dbReference type="CDD" id="cd00059">
    <property type="entry name" value="FH_FOX"/>
    <property type="match status" value="1"/>
</dbReference>
<sequence length="793" mass="86574">MAPTRQPHSLDIYQDPDSFQFHPTDIESELLQAFVAENSSQPNLALAPSTTAHSAASPRKFERPVTSQAGPLGARSLNSVCIPPPMQSNYTIDSPQKSPLFYHTSNHPMQHMSSEQLYGAYSHQPVMDKENIYHMQSMTPQQYPQNIYGYKAPLKRAFPSDALLPPSQKLPSSGKKAKTEETSSAFILPDPSEMPAVEDDGTKPPISYANLIGMAILRAPNRRLTLAQIYKWISDHYSFYRSADGGWQNSIRHNLSLNKNFIKQERPKDDPGKGNYWIIKPGEERTFIAKDRPLRPVKGGESTTFVQQTQHDFIGSQKTASTPAVGSFSLAPSSAKRFDTKTVDSSKFPDDNLSSDGTLPASDPALNDEDQHDSLAMPPPAARNIRSSPPAEDINSSPPPLVADRSGTPPGVKRPGSRKLNFNSNANDSGYYSSIESSVTRAPGYANMMPTSEADRPRHKRGRAEEELARIRSSSYDSPSKDAGHRRNVSVKFDISSPKRPGTSNGFAPATPGSLIFKRPALPLVSASPGTSLANHRLHMQRLLESPGKNNMTPLREGMSMWSPHFNSIVEQDLFMSPEKTAQPTPWRDSIFNTAAFELDFHNTDDLADRGSPGKRRLSRAVMTSGALADITGSTQAKNNGSSLAHGHMDGLFNLASPPFQLTPDSVIPKSSVPVMSPYKRNSTANVLGIDNCSEWLDLNVDQFWGFPSPSRNNSISMGHMSDLGNMATTGAPSFNMTVTSDGSEEGVDILQEFGKIGANLAAANRFAPSQGSPVKRPGLGRPQIQRSVTSKF</sequence>
<dbReference type="Gene3D" id="1.10.10.10">
    <property type="entry name" value="Winged helix-like DNA-binding domain superfamily/Winged helix DNA-binding domain"/>
    <property type="match status" value="1"/>
</dbReference>
<dbReference type="InterPro" id="IPR036388">
    <property type="entry name" value="WH-like_DNA-bd_sf"/>
</dbReference>
<evidence type="ECO:0000256" key="6">
    <source>
        <dbReference type="PROSITE-ProRule" id="PRU00089"/>
    </source>
</evidence>
<evidence type="ECO:0000256" key="3">
    <source>
        <dbReference type="ARBA" id="ARBA00023125"/>
    </source>
</evidence>
<keyword evidence="10" id="KW-1185">Reference proteome</keyword>
<accession>A0A9P4JCR5</accession>
<proteinExistence type="predicted"/>
<dbReference type="GO" id="GO:0005634">
    <property type="term" value="C:nucleus"/>
    <property type="evidence" value="ECO:0007669"/>
    <property type="project" value="UniProtKB-SubCell"/>
</dbReference>
<dbReference type="InterPro" id="IPR030456">
    <property type="entry name" value="TF_fork_head_CS_2"/>
</dbReference>